<dbReference type="InterPro" id="IPR023606">
    <property type="entry name" value="CoA-Trfase_III_dom_1_sf"/>
</dbReference>
<evidence type="ECO:0000313" key="3">
    <source>
        <dbReference type="EMBL" id="RMB83765.1"/>
    </source>
</evidence>
<keyword evidence="4" id="KW-1185">Reference proteome</keyword>
<evidence type="ECO:0000256" key="1">
    <source>
        <dbReference type="ARBA" id="ARBA00022679"/>
    </source>
</evidence>
<dbReference type="GO" id="GO:0008410">
    <property type="term" value="F:CoA-transferase activity"/>
    <property type="evidence" value="ECO:0007669"/>
    <property type="project" value="TreeGrafter"/>
</dbReference>
<dbReference type="SUPFAM" id="SSF89796">
    <property type="entry name" value="CoA-transferase family III (CaiB/BaiF)"/>
    <property type="match status" value="1"/>
</dbReference>
<dbReference type="RefSeq" id="WP_121891391.1">
    <property type="nucleotide sequence ID" value="NZ_PENI01000014.1"/>
</dbReference>
<feature type="region of interest" description="Disordered" evidence="2">
    <location>
        <begin position="352"/>
        <end position="372"/>
    </location>
</feature>
<dbReference type="AlphaFoldDB" id="A0A3M0I4J0"/>
<dbReference type="Gene3D" id="3.30.1540.10">
    <property type="entry name" value="formyl-coa transferase, domain 3"/>
    <property type="match status" value="1"/>
</dbReference>
<keyword evidence="1" id="KW-0808">Transferase</keyword>
<sequence>MTGGALAGVRVVDVSRVLAGPYCAQLLGDHGADVVKVEPVTGDLTRSWGPSRPDGVSAYYAGLNRNKRHLAADLGTSEGRELMLELLADADVLVENFKPGAMTRWGLAPDMLAERLPRLVHCRISAFDPDGPMAGLPGYDAVIQAYTGIMDLNGEPGGPPLRIPMPVVDLTTGLLALSGVLLALHEREESGKGQRVDISLVDGAMSLLHPAAANYFMTGAPPHRLGSAHPNIAPCETFPSPAGEVYVAAGSDRQFAELVSFLGAPELADDPQFRRNADRLAHRHELNAVLARLIAALDPDVDLARTLIAEGVPATLVRSLPQVLDAEDVAARGMVTELDGLRMLGVPVRLSRTPGSIRTPPRPLGADQVAGG</sequence>
<name>A0A3M0I4J0_9ACTN</name>
<dbReference type="PANTHER" id="PTHR48207:SF3">
    <property type="entry name" value="SUCCINATE--HYDROXYMETHYLGLUTARATE COA-TRANSFERASE"/>
    <property type="match status" value="1"/>
</dbReference>
<dbReference type="Pfam" id="PF02515">
    <property type="entry name" value="CoA_transf_3"/>
    <property type="match status" value="1"/>
</dbReference>
<accession>A0A3M0I4J0</accession>
<evidence type="ECO:0000256" key="2">
    <source>
        <dbReference type="SAM" id="MobiDB-lite"/>
    </source>
</evidence>
<reference evidence="3 4" key="1">
    <citation type="submission" date="2017-11" db="EMBL/GenBank/DDBJ databases">
        <title>Draft genome of actinobacteria isolated from guarana (Paullinia cupana (Mart.) Ducke.</title>
        <authorList>
            <person name="Siqueira K.A."/>
            <person name="Liotti R.G."/>
            <person name="Mendes T.A.O."/>
            <person name="Soares M.A."/>
        </authorList>
    </citation>
    <scope>NUCLEOTIDE SEQUENCE [LARGE SCALE GENOMIC DNA]</scope>
    <source>
        <strain evidence="3 4">193</strain>
    </source>
</reference>
<dbReference type="PANTHER" id="PTHR48207">
    <property type="entry name" value="SUCCINATE--HYDROXYMETHYLGLUTARATE COA-TRANSFERASE"/>
    <property type="match status" value="1"/>
</dbReference>
<dbReference type="InterPro" id="IPR050483">
    <property type="entry name" value="CoA-transferase_III_domain"/>
</dbReference>
<dbReference type="Gene3D" id="3.40.50.10540">
    <property type="entry name" value="Crotonobetainyl-coa:carnitine coa-transferase, domain 1"/>
    <property type="match status" value="1"/>
</dbReference>
<gene>
    <name evidence="3" type="ORF">CTZ28_21835</name>
</gene>
<dbReference type="Proteomes" id="UP000270471">
    <property type="component" value="Unassembled WGS sequence"/>
</dbReference>
<organism evidence="3 4">
    <name type="scientific">Streptomyces shenzhenensis</name>
    <dbReference type="NCBI Taxonomy" id="943815"/>
    <lineage>
        <taxon>Bacteria</taxon>
        <taxon>Bacillati</taxon>
        <taxon>Actinomycetota</taxon>
        <taxon>Actinomycetes</taxon>
        <taxon>Kitasatosporales</taxon>
        <taxon>Streptomycetaceae</taxon>
        <taxon>Streptomyces</taxon>
    </lineage>
</organism>
<protein>
    <submittedName>
        <fullName evidence="3">Carnitine dehydratase</fullName>
    </submittedName>
</protein>
<comment type="caution">
    <text evidence="3">The sequence shown here is derived from an EMBL/GenBank/DDBJ whole genome shotgun (WGS) entry which is preliminary data.</text>
</comment>
<dbReference type="EMBL" id="PENI01000014">
    <property type="protein sequence ID" value="RMB83765.1"/>
    <property type="molecule type" value="Genomic_DNA"/>
</dbReference>
<dbReference type="InterPro" id="IPR003673">
    <property type="entry name" value="CoA-Trfase_fam_III"/>
</dbReference>
<proteinExistence type="predicted"/>
<dbReference type="InterPro" id="IPR044855">
    <property type="entry name" value="CoA-Trfase_III_dom3_sf"/>
</dbReference>
<dbReference type="OrthoDB" id="9797653at2"/>
<evidence type="ECO:0000313" key="4">
    <source>
        <dbReference type="Proteomes" id="UP000270471"/>
    </source>
</evidence>